<reference evidence="2" key="1">
    <citation type="submission" date="2018-04" db="EMBL/GenBank/DDBJ databases">
        <title>WGS assembly of Panicum hallii.</title>
        <authorList>
            <person name="Lovell J."/>
            <person name="Jenkins J."/>
            <person name="Lowry D."/>
            <person name="Mamidi S."/>
            <person name="Sreedasyam A."/>
            <person name="Weng X."/>
            <person name="Barry K."/>
            <person name="Bonette J."/>
            <person name="Campitelli B."/>
            <person name="Daum C."/>
            <person name="Gordon S."/>
            <person name="Gould B."/>
            <person name="Lipzen A."/>
            <person name="Macqueen A."/>
            <person name="Palacio-Mejia J."/>
            <person name="Plott C."/>
            <person name="Shakirov E."/>
            <person name="Shu S."/>
            <person name="Yoshinaga Y."/>
            <person name="Zane M."/>
            <person name="Rokhsar D."/>
            <person name="Grimwood J."/>
            <person name="Schmutz J."/>
            <person name="Juenger T."/>
        </authorList>
    </citation>
    <scope>NUCLEOTIDE SEQUENCE [LARGE SCALE GENOMIC DNA]</scope>
    <source>
        <strain evidence="2">FIL2</strain>
    </source>
</reference>
<dbReference type="Gramene" id="PVH48444">
    <property type="protein sequence ID" value="PVH48444"/>
    <property type="gene ID" value="PAHAL_4G330100"/>
</dbReference>
<proteinExistence type="predicted"/>
<gene>
    <name evidence="2" type="ORF">PAHAL_4G330100</name>
</gene>
<dbReference type="EMBL" id="CM008049">
    <property type="protein sequence ID" value="PVH48444.1"/>
    <property type="molecule type" value="Genomic_DNA"/>
</dbReference>
<dbReference type="AlphaFoldDB" id="A0A2T8JEU1"/>
<organism evidence="2">
    <name type="scientific">Panicum hallii</name>
    <dbReference type="NCBI Taxonomy" id="206008"/>
    <lineage>
        <taxon>Eukaryota</taxon>
        <taxon>Viridiplantae</taxon>
        <taxon>Streptophyta</taxon>
        <taxon>Embryophyta</taxon>
        <taxon>Tracheophyta</taxon>
        <taxon>Spermatophyta</taxon>
        <taxon>Magnoliopsida</taxon>
        <taxon>Liliopsida</taxon>
        <taxon>Poales</taxon>
        <taxon>Poaceae</taxon>
        <taxon>PACMAD clade</taxon>
        <taxon>Panicoideae</taxon>
        <taxon>Panicodae</taxon>
        <taxon>Paniceae</taxon>
        <taxon>Panicinae</taxon>
        <taxon>Panicum</taxon>
        <taxon>Panicum sect. Panicum</taxon>
    </lineage>
</organism>
<evidence type="ECO:0000259" key="1">
    <source>
        <dbReference type="Pfam" id="PF14551"/>
    </source>
</evidence>
<name>A0A2T8JEU1_9POAL</name>
<feature type="domain" description="MCM N-terminal" evidence="1">
    <location>
        <begin position="4"/>
        <end position="62"/>
    </location>
</feature>
<accession>A0A2T8JEU1</accession>
<dbReference type="Proteomes" id="UP000243499">
    <property type="component" value="Chromosome 4"/>
</dbReference>
<sequence length="79" mass="9302">MEDLFLSFFHRFKEEHDAVEFYKADLAAMTMKQSSVLRIDYLHIKEYSPKPSYALISDSERVNCNSPSVTVKVFKMLYN</sequence>
<dbReference type="InterPro" id="IPR027925">
    <property type="entry name" value="MCM_N"/>
</dbReference>
<evidence type="ECO:0000313" key="2">
    <source>
        <dbReference type="EMBL" id="PVH48444.1"/>
    </source>
</evidence>
<dbReference type="Gene3D" id="3.30.1640.10">
    <property type="entry name" value="mini-chromosome maintenance (MCM) complex, chain A, domain 1"/>
    <property type="match status" value="1"/>
</dbReference>
<dbReference type="Pfam" id="PF14551">
    <property type="entry name" value="MCM_N"/>
    <property type="match status" value="1"/>
</dbReference>
<protein>
    <recommendedName>
        <fullName evidence="1">MCM N-terminal domain-containing protein</fullName>
    </recommendedName>
</protein>